<dbReference type="AlphaFoldDB" id="A0AAE0XF59"/>
<feature type="compositionally biased region" description="Basic and acidic residues" evidence="3">
    <location>
        <begin position="295"/>
        <end position="318"/>
    </location>
</feature>
<evidence type="ECO:0000256" key="3">
    <source>
        <dbReference type="SAM" id="MobiDB-lite"/>
    </source>
</evidence>
<gene>
    <name evidence="5" type="ORF">B0T22DRAFT_2826</name>
</gene>
<comment type="caution">
    <text evidence="5">The sequence shown here is derived from an EMBL/GenBank/DDBJ whole genome shotgun (WGS) entry which is preliminary data.</text>
</comment>
<feature type="region of interest" description="Disordered" evidence="3">
    <location>
        <begin position="1"/>
        <end position="26"/>
    </location>
</feature>
<evidence type="ECO:0000256" key="2">
    <source>
        <dbReference type="ARBA" id="ARBA00023242"/>
    </source>
</evidence>
<evidence type="ECO:0000259" key="4">
    <source>
        <dbReference type="Pfam" id="PF15612"/>
    </source>
</evidence>
<feature type="region of interest" description="Disordered" evidence="3">
    <location>
        <begin position="295"/>
        <end position="490"/>
    </location>
</feature>
<dbReference type="PANTHER" id="PTHR42107:SF1">
    <property type="entry name" value="WHIM1 DOMAIN-CONTAINING PROTEIN"/>
    <property type="match status" value="1"/>
</dbReference>
<organism evidence="5 6">
    <name type="scientific">Podospora appendiculata</name>
    <dbReference type="NCBI Taxonomy" id="314037"/>
    <lineage>
        <taxon>Eukaryota</taxon>
        <taxon>Fungi</taxon>
        <taxon>Dikarya</taxon>
        <taxon>Ascomycota</taxon>
        <taxon>Pezizomycotina</taxon>
        <taxon>Sordariomycetes</taxon>
        <taxon>Sordariomycetidae</taxon>
        <taxon>Sordariales</taxon>
        <taxon>Podosporaceae</taxon>
        <taxon>Podospora</taxon>
    </lineage>
</organism>
<accession>A0AAE0XF59</accession>
<evidence type="ECO:0000313" key="6">
    <source>
        <dbReference type="Proteomes" id="UP001270362"/>
    </source>
</evidence>
<dbReference type="GO" id="GO:0005634">
    <property type="term" value="C:nucleus"/>
    <property type="evidence" value="ECO:0007669"/>
    <property type="project" value="UniProtKB-SubCell"/>
</dbReference>
<feature type="compositionally biased region" description="Acidic residues" evidence="3">
    <location>
        <begin position="447"/>
        <end position="490"/>
    </location>
</feature>
<protein>
    <recommendedName>
        <fullName evidence="4">WHIM1 domain-containing protein</fullName>
    </recommendedName>
</protein>
<feature type="compositionally biased region" description="Low complexity" evidence="3">
    <location>
        <begin position="645"/>
        <end position="655"/>
    </location>
</feature>
<feature type="compositionally biased region" description="Acidic residues" evidence="3">
    <location>
        <begin position="565"/>
        <end position="575"/>
    </location>
</feature>
<sequence>MADDDSSDLSSVSSLSAPPSDDESDIQLERKSGILKFFHKVDKNPALEPKESTPPRQKREPSPPHEYVLADNPDIAFIVMFRARFTEAFPKSLANFGPQELERDVVETIPGERVEHFLCALLGLLLNRKQDVKPGHYNRALEEAIQTHKGQWAKDWESHNPLANSATFATMTPVQRLSLLRTLVHWTLSSSEVVKGMINQNYKNRHDDDLNITLSVQPWGSDGDKRRYYLIEGIDDTAFRVYRESNPAGLQRTWWSVAGTIEELKALGEKLETTDRGPKARALAKRITNSIPRFEATEEKRRRREYRQMRKEQFKRPETGFSLYEGRTRGKRMKYTYSDDDGEFDTDSTNRRSTRNTRNHTPAEPSGPVTTASGRQVRASARLNADSASVEALSATGSVQGDAKTDDVEMTHKEPVGPTGRPRRSAAVHHGTNGWSAGAKKRKSEEYESDVEDEDDEGSEPDFGDDEDDAVIPSEEEDEDEDEFDEDVEVDDELIAGTAVVAAAAAPTDEDGSLLFKFPIRVSFGEDGKAEKHKRPRAAHRNIVVSDEDGDASESPSRSTSALELELEPEPEEPASEVIAVATAKPAAAATPASTVSQPTAPAVQPGIPVKSPLTPSSAGGGAAPAPTSLAFRGSPEKPQPQPQPQQHVLQPIDV</sequence>
<comment type="subcellular location">
    <subcellularLocation>
        <location evidence="1">Nucleus</location>
    </subcellularLocation>
</comment>
<evidence type="ECO:0000256" key="1">
    <source>
        <dbReference type="ARBA" id="ARBA00004123"/>
    </source>
</evidence>
<evidence type="ECO:0000313" key="5">
    <source>
        <dbReference type="EMBL" id="KAK3692055.1"/>
    </source>
</evidence>
<proteinExistence type="predicted"/>
<reference evidence="5" key="2">
    <citation type="submission" date="2023-06" db="EMBL/GenBank/DDBJ databases">
        <authorList>
            <consortium name="Lawrence Berkeley National Laboratory"/>
            <person name="Haridas S."/>
            <person name="Hensen N."/>
            <person name="Bonometti L."/>
            <person name="Westerberg I."/>
            <person name="Brannstrom I.O."/>
            <person name="Guillou S."/>
            <person name="Cros-Aarteil S."/>
            <person name="Calhoun S."/>
            <person name="Kuo A."/>
            <person name="Mondo S."/>
            <person name="Pangilinan J."/>
            <person name="Riley R."/>
            <person name="Labutti K."/>
            <person name="Andreopoulos B."/>
            <person name="Lipzen A."/>
            <person name="Chen C."/>
            <person name="Yanf M."/>
            <person name="Daum C."/>
            <person name="Ng V."/>
            <person name="Clum A."/>
            <person name="Steindorff A."/>
            <person name="Ohm R."/>
            <person name="Martin F."/>
            <person name="Silar P."/>
            <person name="Natvig D."/>
            <person name="Lalanne C."/>
            <person name="Gautier V."/>
            <person name="Ament-Velasquez S.L."/>
            <person name="Kruys A."/>
            <person name="Hutchinson M.I."/>
            <person name="Powell A.J."/>
            <person name="Barry K."/>
            <person name="Miller A.N."/>
            <person name="Grigoriev I.V."/>
            <person name="Debuchy R."/>
            <person name="Gladieux P."/>
            <person name="Thoren M.H."/>
            <person name="Johannesson H."/>
        </authorList>
    </citation>
    <scope>NUCLEOTIDE SEQUENCE</scope>
    <source>
        <strain evidence="5">CBS 314.62</strain>
    </source>
</reference>
<reference evidence="5" key="1">
    <citation type="journal article" date="2023" name="Mol. Phylogenet. Evol.">
        <title>Genome-scale phylogeny and comparative genomics of the fungal order Sordariales.</title>
        <authorList>
            <person name="Hensen N."/>
            <person name="Bonometti L."/>
            <person name="Westerberg I."/>
            <person name="Brannstrom I.O."/>
            <person name="Guillou S."/>
            <person name="Cros-Aarteil S."/>
            <person name="Calhoun S."/>
            <person name="Haridas S."/>
            <person name="Kuo A."/>
            <person name="Mondo S."/>
            <person name="Pangilinan J."/>
            <person name="Riley R."/>
            <person name="LaButti K."/>
            <person name="Andreopoulos B."/>
            <person name="Lipzen A."/>
            <person name="Chen C."/>
            <person name="Yan M."/>
            <person name="Daum C."/>
            <person name="Ng V."/>
            <person name="Clum A."/>
            <person name="Steindorff A."/>
            <person name="Ohm R.A."/>
            <person name="Martin F."/>
            <person name="Silar P."/>
            <person name="Natvig D.O."/>
            <person name="Lalanne C."/>
            <person name="Gautier V."/>
            <person name="Ament-Velasquez S.L."/>
            <person name="Kruys A."/>
            <person name="Hutchinson M.I."/>
            <person name="Powell A.J."/>
            <person name="Barry K."/>
            <person name="Miller A.N."/>
            <person name="Grigoriev I.V."/>
            <person name="Debuchy R."/>
            <person name="Gladieux P."/>
            <person name="Hiltunen Thoren M."/>
            <person name="Johannesson H."/>
        </authorList>
    </citation>
    <scope>NUCLEOTIDE SEQUENCE</scope>
    <source>
        <strain evidence="5">CBS 314.62</strain>
    </source>
</reference>
<dbReference type="PANTHER" id="PTHR42107">
    <property type="entry name" value="YALI0D24453P"/>
    <property type="match status" value="1"/>
</dbReference>
<feature type="compositionally biased region" description="Basic and acidic residues" evidence="3">
    <location>
        <begin position="39"/>
        <end position="63"/>
    </location>
</feature>
<feature type="region of interest" description="Disordered" evidence="3">
    <location>
        <begin position="526"/>
        <end position="655"/>
    </location>
</feature>
<dbReference type="EMBL" id="JAULSO010000001">
    <property type="protein sequence ID" value="KAK3692055.1"/>
    <property type="molecule type" value="Genomic_DNA"/>
</dbReference>
<dbReference type="Pfam" id="PF15612">
    <property type="entry name" value="WHIM1"/>
    <property type="match status" value="1"/>
</dbReference>
<feature type="compositionally biased region" description="Low complexity" evidence="3">
    <location>
        <begin position="612"/>
        <end position="631"/>
    </location>
</feature>
<keyword evidence="6" id="KW-1185">Reference proteome</keyword>
<keyword evidence="2" id="KW-0539">Nucleus</keyword>
<feature type="compositionally biased region" description="Low complexity" evidence="3">
    <location>
        <begin position="580"/>
        <end position="603"/>
    </location>
</feature>
<feature type="domain" description="WHIM1" evidence="4">
    <location>
        <begin position="155"/>
        <end position="199"/>
    </location>
</feature>
<name>A0AAE0XF59_9PEZI</name>
<feature type="region of interest" description="Disordered" evidence="3">
    <location>
        <begin position="39"/>
        <end position="66"/>
    </location>
</feature>
<feature type="compositionally biased region" description="Low complexity" evidence="3">
    <location>
        <begin position="8"/>
        <end position="19"/>
    </location>
</feature>
<dbReference type="InterPro" id="IPR028942">
    <property type="entry name" value="WHIM1_dom"/>
</dbReference>
<feature type="compositionally biased region" description="Basic residues" evidence="3">
    <location>
        <begin position="531"/>
        <end position="540"/>
    </location>
</feature>
<dbReference type="Proteomes" id="UP001270362">
    <property type="component" value="Unassembled WGS sequence"/>
</dbReference>
<feature type="compositionally biased region" description="Basic and acidic residues" evidence="3">
    <location>
        <begin position="403"/>
        <end position="415"/>
    </location>
</feature>